<dbReference type="RefSeq" id="WP_034788440.1">
    <property type="nucleotide sequence ID" value="NZ_JMPJ01000026.1"/>
</dbReference>
<sequence>MDKKYLMGIDVGTQSAKVVIFDTDGNVICEGKQALRKLDIPAPQLAEHPDDDLWASLTSAFNRVMENFQALGGKSQNILAMGLCVIRCCRVLLKENGELAYPVINWMDKRLNKPYEYQEAYRGVKYVTTTSGYITHRLTGEFRDTCANYIGWWPMDNDTLDWSTDPAQWQSCNLTRDAVFDVVKPGEVLGTLTEAAARRLGLHAGIPVIATAHDKAVEALGAGTLEPGVALISLGTYIGAMVHGKENRQDAKNFWPFQASVPGRYLYECMGVRRGMWTVSWFRDQFGAAAQADAQRQDLSIEDLLNLEASQVPAGCEGLLTVHDWAPPSEAEFRKGAMIGFDGRHTRGHMYRSMLEGIAFTMKNHMDKMAEELGIPFKNLIISGGGANSDVFMQIFADIFGIPTRRNAMKGSAAVGCAINAGMAVGVFDDYAKATQKMVRMGEHFSPNAAHHQLYNQLNQRVYQRVNAQLDPLLQALSPLVD</sequence>
<evidence type="ECO:0000259" key="5">
    <source>
        <dbReference type="Pfam" id="PF02782"/>
    </source>
</evidence>
<dbReference type="InterPro" id="IPR050406">
    <property type="entry name" value="FGGY_Carb_Kinase"/>
</dbReference>
<comment type="similarity">
    <text evidence="1">Belongs to the FGGY kinase family.</text>
</comment>
<evidence type="ECO:0000313" key="7">
    <source>
        <dbReference type="Proteomes" id="UP000028640"/>
    </source>
</evidence>
<organism evidence="6 7">
    <name type="scientific">Ewingella americana (strain ATCC 33852 / DSM 4580 / CCUG 14506 / JCM 5911 / LMG 7869 / NCTC 12157 / CDC 1468-78)</name>
    <dbReference type="NCBI Taxonomy" id="910964"/>
    <lineage>
        <taxon>Bacteria</taxon>
        <taxon>Pseudomonadati</taxon>
        <taxon>Pseudomonadota</taxon>
        <taxon>Gammaproteobacteria</taxon>
        <taxon>Enterobacterales</taxon>
        <taxon>Yersiniaceae</taxon>
        <taxon>Ewingella</taxon>
    </lineage>
</organism>
<dbReference type="CDD" id="cd07779">
    <property type="entry name" value="ASKHA_NBD_FGGY_YgcE-like"/>
    <property type="match status" value="1"/>
</dbReference>
<dbReference type="PANTHER" id="PTHR43095:SF5">
    <property type="entry name" value="XYLULOSE KINASE"/>
    <property type="match status" value="1"/>
</dbReference>
<dbReference type="InterPro" id="IPR018484">
    <property type="entry name" value="FGGY_N"/>
</dbReference>
<dbReference type="GO" id="GO:0005975">
    <property type="term" value="P:carbohydrate metabolic process"/>
    <property type="evidence" value="ECO:0007669"/>
    <property type="project" value="InterPro"/>
</dbReference>
<dbReference type="PANTHER" id="PTHR43095">
    <property type="entry name" value="SUGAR KINASE"/>
    <property type="match status" value="1"/>
</dbReference>
<dbReference type="AlphaFoldDB" id="A0A085GLC1"/>
<dbReference type="EC" id="2.7.1.-" evidence="6"/>
<keyword evidence="3 6" id="KW-0418">Kinase</keyword>
<dbReference type="InterPro" id="IPR018485">
    <property type="entry name" value="FGGY_C"/>
</dbReference>
<dbReference type="PIRSF" id="PIRSF000538">
    <property type="entry name" value="GlpK"/>
    <property type="match status" value="1"/>
</dbReference>
<comment type="caution">
    <text evidence="6">The sequence shown here is derived from an EMBL/GenBank/DDBJ whole genome shotgun (WGS) entry which is preliminary data.</text>
</comment>
<dbReference type="SUPFAM" id="SSF53067">
    <property type="entry name" value="Actin-like ATPase domain"/>
    <property type="match status" value="2"/>
</dbReference>
<dbReference type="STRING" id="910964.GEAM_0774"/>
<reference evidence="6 7" key="1">
    <citation type="submission" date="2014-05" db="EMBL/GenBank/DDBJ databases">
        <title>ATOL: Assembling a taxonomically balanced genome-scale reconstruction of the evolutionary history of the Enterobacteriaceae.</title>
        <authorList>
            <person name="Plunkett G.III."/>
            <person name="Neeno-Eckwall E.C."/>
            <person name="Glasner J.D."/>
            <person name="Perna N.T."/>
        </authorList>
    </citation>
    <scope>NUCLEOTIDE SEQUENCE [LARGE SCALE GENOMIC DNA]</scope>
    <source>
        <strain evidence="6 7">ATCC 33852</strain>
    </source>
</reference>
<evidence type="ECO:0000256" key="3">
    <source>
        <dbReference type="ARBA" id="ARBA00022777"/>
    </source>
</evidence>
<dbReference type="Pfam" id="PF00370">
    <property type="entry name" value="FGGY_N"/>
    <property type="match status" value="2"/>
</dbReference>
<dbReference type="OrthoDB" id="9805576at2"/>
<dbReference type="InterPro" id="IPR043129">
    <property type="entry name" value="ATPase_NBD"/>
</dbReference>
<evidence type="ECO:0000259" key="4">
    <source>
        <dbReference type="Pfam" id="PF00370"/>
    </source>
</evidence>
<feature type="domain" description="Carbohydrate kinase FGGY N-terminal" evidence="4">
    <location>
        <begin position="117"/>
        <end position="221"/>
    </location>
</feature>
<keyword evidence="2 6" id="KW-0808">Transferase</keyword>
<name>A0A085GLC1_EWIA3</name>
<dbReference type="EMBL" id="JMPJ01000026">
    <property type="protein sequence ID" value="KFC84516.1"/>
    <property type="molecule type" value="Genomic_DNA"/>
</dbReference>
<feature type="domain" description="Carbohydrate kinase FGGY N-terminal" evidence="4">
    <location>
        <begin position="5"/>
        <end position="111"/>
    </location>
</feature>
<gene>
    <name evidence="6" type="ORF">GEAM_0774</name>
</gene>
<keyword evidence="7" id="KW-1185">Reference proteome</keyword>
<protein>
    <submittedName>
        <fullName evidence="6">Sugar kinase</fullName>
        <ecNumber evidence="6">2.7.1.-</ecNumber>
    </submittedName>
</protein>
<dbReference type="Gene3D" id="3.30.420.40">
    <property type="match status" value="3"/>
</dbReference>
<dbReference type="eggNOG" id="COG1070">
    <property type="taxonomic scope" value="Bacteria"/>
</dbReference>
<feature type="domain" description="Carbohydrate kinase FGGY C-terminal" evidence="5">
    <location>
        <begin position="231"/>
        <end position="424"/>
    </location>
</feature>
<dbReference type="Pfam" id="PF02782">
    <property type="entry name" value="FGGY_C"/>
    <property type="match status" value="1"/>
</dbReference>
<dbReference type="InterPro" id="IPR000577">
    <property type="entry name" value="Carb_kinase_FGGY"/>
</dbReference>
<evidence type="ECO:0000256" key="1">
    <source>
        <dbReference type="ARBA" id="ARBA00009156"/>
    </source>
</evidence>
<dbReference type="GO" id="GO:0016301">
    <property type="term" value="F:kinase activity"/>
    <property type="evidence" value="ECO:0007669"/>
    <property type="project" value="UniProtKB-KW"/>
</dbReference>
<evidence type="ECO:0000256" key="2">
    <source>
        <dbReference type="ARBA" id="ARBA00022679"/>
    </source>
</evidence>
<accession>A0A085GLC1</accession>
<evidence type="ECO:0000313" key="6">
    <source>
        <dbReference type="EMBL" id="KFC84516.1"/>
    </source>
</evidence>
<proteinExistence type="inferred from homology"/>
<dbReference type="GeneID" id="78379116"/>
<dbReference type="Proteomes" id="UP000028640">
    <property type="component" value="Unassembled WGS sequence"/>
</dbReference>